<dbReference type="InterPro" id="IPR003675">
    <property type="entry name" value="Rce1/LyrA-like_dom"/>
</dbReference>
<evidence type="ECO:0000313" key="5">
    <source>
        <dbReference type="Proteomes" id="UP000664495"/>
    </source>
</evidence>
<feature type="transmembrane region" description="Helical" evidence="2">
    <location>
        <begin position="172"/>
        <end position="192"/>
    </location>
</feature>
<feature type="transmembrane region" description="Helical" evidence="2">
    <location>
        <begin position="147"/>
        <end position="166"/>
    </location>
</feature>
<organism evidence="4 5">
    <name type="scientific">Candidatus Enterococcus murrayae</name>
    <dbReference type="NCBI Taxonomy" id="2815321"/>
    <lineage>
        <taxon>Bacteria</taxon>
        <taxon>Bacillati</taxon>
        <taxon>Bacillota</taxon>
        <taxon>Bacilli</taxon>
        <taxon>Lactobacillales</taxon>
        <taxon>Enterococcaceae</taxon>
        <taxon>Enterococcus</taxon>
    </lineage>
</organism>
<keyword evidence="4" id="KW-0378">Hydrolase</keyword>
<name>A0ABS3HD92_9ENTE</name>
<feature type="transmembrane region" description="Helical" evidence="2">
    <location>
        <begin position="204"/>
        <end position="226"/>
    </location>
</feature>
<keyword evidence="2" id="KW-0472">Membrane</keyword>
<evidence type="ECO:0000256" key="1">
    <source>
        <dbReference type="ARBA" id="ARBA00009067"/>
    </source>
</evidence>
<dbReference type="RefSeq" id="WP_207106967.1">
    <property type="nucleotide sequence ID" value="NZ_JAFLVR010000005.1"/>
</dbReference>
<keyword evidence="4" id="KW-0482">Metalloprotease</keyword>
<dbReference type="GO" id="GO:0008237">
    <property type="term" value="F:metallopeptidase activity"/>
    <property type="evidence" value="ECO:0007669"/>
    <property type="project" value="UniProtKB-KW"/>
</dbReference>
<feature type="domain" description="CAAX prenyl protease 2/Lysostaphin resistance protein A-like" evidence="3">
    <location>
        <begin position="117"/>
        <end position="208"/>
    </location>
</feature>
<feature type="transmembrane region" description="Helical" evidence="2">
    <location>
        <begin position="81"/>
        <end position="102"/>
    </location>
</feature>
<evidence type="ECO:0000256" key="2">
    <source>
        <dbReference type="SAM" id="Phobius"/>
    </source>
</evidence>
<keyword evidence="5" id="KW-1185">Reference proteome</keyword>
<protein>
    <submittedName>
        <fullName evidence="4">CPBP family intramembrane metalloprotease</fullName>
    </submittedName>
</protein>
<gene>
    <name evidence="4" type="ORF">JZO85_02725</name>
</gene>
<feature type="transmembrane region" description="Helical" evidence="2">
    <location>
        <begin position="39"/>
        <end position="60"/>
    </location>
</feature>
<keyword evidence="2" id="KW-1133">Transmembrane helix</keyword>
<dbReference type="PANTHER" id="PTHR39430">
    <property type="entry name" value="MEMBRANE-ASSOCIATED PROTEASE-RELATED"/>
    <property type="match status" value="1"/>
</dbReference>
<proteinExistence type="inferred from homology"/>
<evidence type="ECO:0000313" key="4">
    <source>
        <dbReference type="EMBL" id="MBO0451163.1"/>
    </source>
</evidence>
<comment type="caution">
    <text evidence="4">The sequence shown here is derived from an EMBL/GenBank/DDBJ whole genome shotgun (WGS) entry which is preliminary data.</text>
</comment>
<feature type="transmembrane region" description="Helical" evidence="2">
    <location>
        <begin position="122"/>
        <end position="140"/>
    </location>
</feature>
<accession>A0ABS3HD92</accession>
<keyword evidence="2" id="KW-0812">Transmembrane</keyword>
<dbReference type="Pfam" id="PF02517">
    <property type="entry name" value="Rce1-like"/>
    <property type="match status" value="1"/>
</dbReference>
<dbReference type="Proteomes" id="UP000664495">
    <property type="component" value="Unassembled WGS sequence"/>
</dbReference>
<feature type="transmembrane region" description="Helical" evidence="2">
    <location>
        <begin position="246"/>
        <end position="266"/>
    </location>
</feature>
<evidence type="ECO:0000259" key="3">
    <source>
        <dbReference type="Pfam" id="PF02517"/>
    </source>
</evidence>
<dbReference type="EMBL" id="JAFLVR010000005">
    <property type="protein sequence ID" value="MBO0451163.1"/>
    <property type="molecule type" value="Genomic_DNA"/>
</dbReference>
<dbReference type="PANTHER" id="PTHR39430:SF1">
    <property type="entry name" value="PROTEASE"/>
    <property type="match status" value="1"/>
</dbReference>
<comment type="similarity">
    <text evidence="1">Belongs to the UPF0177 family.</text>
</comment>
<sequence length="280" mass="30375">MKKIGKGMAAFVCVIIFATAAMSAYEILPSTLGNVNSTVASMLGAVLSIVLILAGLLLSAKIEGKTLADYGISWSKREPKKLLIGLLIGIGAFLMVVIPLYLLKVYELNTSHHSWEKIVNQLFLFIAVGFLEEYLCRGFIQHHLLRFGPYTALMLTSIIFSLLHLGNPGITPLALINIALAGTLMGSVMYALNSIHAAVGVHITWNWIQGAIFGIPVSGTTPSGYFSTTILSNNQLLTGGDFGVEGSVACTIITFLLTVNFLIIALKNRNWGKFAERWDR</sequence>
<keyword evidence="4" id="KW-0645">Protease</keyword>
<reference evidence="4 5" key="1">
    <citation type="submission" date="2021-03" db="EMBL/GenBank/DDBJ databases">
        <title>Enterococcal diversity collection.</title>
        <authorList>
            <person name="Gilmore M.S."/>
            <person name="Schwartzman J."/>
            <person name="Van Tyne D."/>
            <person name="Martin M."/>
            <person name="Earl A.M."/>
            <person name="Manson A.L."/>
            <person name="Straub T."/>
            <person name="Salamzade R."/>
            <person name="Saavedra J."/>
            <person name="Lebreton F."/>
            <person name="Prichula J."/>
            <person name="Schaufler K."/>
            <person name="Gaca A."/>
            <person name="Sgardioli B."/>
            <person name="Wagenaar J."/>
            <person name="Strong T."/>
        </authorList>
    </citation>
    <scope>NUCLEOTIDE SEQUENCE [LARGE SCALE GENOMIC DNA]</scope>
    <source>
        <strain evidence="4 5">MJM16</strain>
    </source>
</reference>